<dbReference type="OrthoDB" id="778244at2759"/>
<dbReference type="PANTHER" id="PTHR34659">
    <property type="entry name" value="BNAA05G11610D PROTEIN"/>
    <property type="match status" value="1"/>
</dbReference>
<protein>
    <submittedName>
        <fullName evidence="1">Diaminopimelate epimerase</fullName>
    </submittedName>
</protein>
<dbReference type="InterPro" id="IPR053273">
    <property type="entry name" value="CST_Regulator"/>
</dbReference>
<dbReference type="EMBL" id="BKCP01012736">
    <property type="protein sequence ID" value="GER56449.1"/>
    <property type="molecule type" value="Genomic_DNA"/>
</dbReference>
<organism evidence="1 2">
    <name type="scientific">Striga asiatica</name>
    <name type="common">Asiatic witchweed</name>
    <name type="synonym">Buchnera asiatica</name>
    <dbReference type="NCBI Taxonomy" id="4170"/>
    <lineage>
        <taxon>Eukaryota</taxon>
        <taxon>Viridiplantae</taxon>
        <taxon>Streptophyta</taxon>
        <taxon>Embryophyta</taxon>
        <taxon>Tracheophyta</taxon>
        <taxon>Spermatophyta</taxon>
        <taxon>Magnoliopsida</taxon>
        <taxon>eudicotyledons</taxon>
        <taxon>Gunneridae</taxon>
        <taxon>Pentapetalae</taxon>
        <taxon>asterids</taxon>
        <taxon>lamiids</taxon>
        <taxon>Lamiales</taxon>
        <taxon>Orobanchaceae</taxon>
        <taxon>Buchnereae</taxon>
        <taxon>Striga</taxon>
    </lineage>
</organism>
<sequence length="385" mass="43140">MDFKGITWAGNIYQKFEAMCLEVEEVMYEDTVKYMENQVQKVGVSVKKFYSEVMQDLLPACDADPVKVAAGDLSLNPYSHTELNKTKPIMSFSLEELKKKEITDRNLSDLSEDGSSFRAYNDLKIKRSGVYKRPMGIKRISRDNSPSIVCHDVASLLGDKNRLLLCDTSVTSSEPSVRNRPIEPENVNASLSGGSAHFLSSDKVELAESVMKEKQDHICTFCTSQKILSADSVRQEKDGSQCTSCYHGLTTNSIDVGGSACSDEPETEEVILCCEDNFGMEIIDNEEAVEPAENPELNETCVLVEEDEHNFVSQGTQKQESYKKKIHKALSSKFRSERKQAQSIFQYKDTGGKNNSTVVIPALEMEFDEGKFLVHEPVESDWELI</sequence>
<keyword evidence="2" id="KW-1185">Reference proteome</keyword>
<gene>
    <name evidence="1" type="ORF">STAS_34174</name>
</gene>
<evidence type="ECO:0000313" key="2">
    <source>
        <dbReference type="Proteomes" id="UP000325081"/>
    </source>
</evidence>
<name>A0A5A7RH18_STRAF</name>
<dbReference type="GO" id="GO:0006950">
    <property type="term" value="P:response to stress"/>
    <property type="evidence" value="ECO:0007669"/>
    <property type="project" value="TreeGrafter"/>
</dbReference>
<evidence type="ECO:0000313" key="1">
    <source>
        <dbReference type="EMBL" id="GER56449.1"/>
    </source>
</evidence>
<dbReference type="GO" id="GO:0005776">
    <property type="term" value="C:autophagosome"/>
    <property type="evidence" value="ECO:0007669"/>
    <property type="project" value="TreeGrafter"/>
</dbReference>
<reference evidence="2" key="1">
    <citation type="journal article" date="2019" name="Curr. Biol.">
        <title>Genome Sequence of Striga asiatica Provides Insight into the Evolution of Plant Parasitism.</title>
        <authorList>
            <person name="Yoshida S."/>
            <person name="Kim S."/>
            <person name="Wafula E.K."/>
            <person name="Tanskanen J."/>
            <person name="Kim Y.M."/>
            <person name="Honaas L."/>
            <person name="Yang Z."/>
            <person name="Spallek T."/>
            <person name="Conn C.E."/>
            <person name="Ichihashi Y."/>
            <person name="Cheong K."/>
            <person name="Cui S."/>
            <person name="Der J.P."/>
            <person name="Gundlach H."/>
            <person name="Jiao Y."/>
            <person name="Hori C."/>
            <person name="Ishida J.K."/>
            <person name="Kasahara H."/>
            <person name="Kiba T."/>
            <person name="Kim M.S."/>
            <person name="Koo N."/>
            <person name="Laohavisit A."/>
            <person name="Lee Y.H."/>
            <person name="Lumba S."/>
            <person name="McCourt P."/>
            <person name="Mortimer J.C."/>
            <person name="Mutuku J.M."/>
            <person name="Nomura T."/>
            <person name="Sasaki-Sekimoto Y."/>
            <person name="Seto Y."/>
            <person name="Wang Y."/>
            <person name="Wakatake T."/>
            <person name="Sakakibara H."/>
            <person name="Demura T."/>
            <person name="Yamaguchi S."/>
            <person name="Yoneyama K."/>
            <person name="Manabe R.I."/>
            <person name="Nelson D.C."/>
            <person name="Schulman A.H."/>
            <person name="Timko M.P."/>
            <person name="dePamphilis C.W."/>
            <person name="Choi D."/>
            <person name="Shirasu K."/>
        </authorList>
    </citation>
    <scope>NUCLEOTIDE SEQUENCE [LARGE SCALE GENOMIC DNA]</scope>
    <source>
        <strain evidence="2">cv. UVA1</strain>
    </source>
</reference>
<accession>A0A5A7RH18</accession>
<dbReference type="AlphaFoldDB" id="A0A5A7RH18"/>
<comment type="caution">
    <text evidence="1">The sequence shown here is derived from an EMBL/GenBank/DDBJ whole genome shotgun (WGS) entry which is preliminary data.</text>
</comment>
<dbReference type="PANTHER" id="PTHR34659:SF8">
    <property type="entry name" value="(RAPE) HYPOTHETICAL PROTEIN"/>
    <property type="match status" value="1"/>
</dbReference>
<dbReference type="Proteomes" id="UP000325081">
    <property type="component" value="Unassembled WGS sequence"/>
</dbReference>
<dbReference type="GO" id="GO:0061908">
    <property type="term" value="C:phagophore"/>
    <property type="evidence" value="ECO:0007669"/>
    <property type="project" value="TreeGrafter"/>
</dbReference>
<proteinExistence type="predicted"/>